<keyword evidence="2" id="KW-1185">Reference proteome</keyword>
<dbReference type="InterPro" id="IPR001343">
    <property type="entry name" value="Hemolysn_Ca-bd"/>
</dbReference>
<comment type="caution">
    <text evidence="1">The sequence shown here is derived from an EMBL/GenBank/DDBJ whole genome shotgun (WGS) entry which is preliminary data.</text>
</comment>
<sequence>MGERITVIGGSDSVIAVTLDGSQALKLAHQFSEDIKNYYQYNKLLANPKDSETPTDKIGYGVITAGGAYNLGNGYDYIVVGGYNYASDPVNYKETVTTDNSLPDAVTINSARMNASQYVRIVAGNLNGFTYQAGQESGVLAAGNAESNVYFQGNTVNGGNWDIRTGAGNDTIITGSGSNTVNASTGKNLIDITSGIRNQVNSEGQDSIIASQSSTAQNRVTLRGGNENYHATVNINKGASVSDVSYYNVVTVGGGSTIEGGTYGNYTFDGSYDSNLNYMTGGLSNAVQATGDLRVVQGDSNTINASQSLTFLNGKGNTLANAQGLALGFGANELNYTLNATGNDAGLFVADAGNETLNASGSTVGLSIYANTVDGGGTNFVATGGSGDDVMVGGTGNSTFTGGAGDNFFMFDKNSSENGTTVIKDFAHTGSNNKIALFNFGLDADSLAELLRNSQNDDKGDAVLNLNGHTITVEGVSISNLTVNQFDVGNPAVKSS</sequence>
<reference evidence="1" key="1">
    <citation type="submission" date="2023-05" db="EMBL/GenBank/DDBJ databases">
        <title>Whole genome sequence of Commensalibacter sp.</title>
        <authorList>
            <person name="Charoenyingcharoen P."/>
            <person name="Yukphan P."/>
        </authorList>
    </citation>
    <scope>NUCLEOTIDE SEQUENCE</scope>
    <source>
        <strain evidence="1">TBRC 10068</strain>
    </source>
</reference>
<dbReference type="Proteomes" id="UP001431775">
    <property type="component" value="Unassembled WGS sequence"/>
</dbReference>
<evidence type="ECO:0000313" key="1">
    <source>
        <dbReference type="EMBL" id="MDI2112567.1"/>
    </source>
</evidence>
<dbReference type="EMBL" id="JASBAN010000001">
    <property type="protein sequence ID" value="MDI2112567.1"/>
    <property type="molecule type" value="Genomic_DNA"/>
</dbReference>
<dbReference type="RefSeq" id="WP_281462203.1">
    <property type="nucleotide sequence ID" value="NZ_JASBAN010000001.1"/>
</dbReference>
<name>A0ABT6Q719_9PROT</name>
<evidence type="ECO:0008006" key="3">
    <source>
        <dbReference type="Google" id="ProtNLM"/>
    </source>
</evidence>
<dbReference type="Pfam" id="PF00353">
    <property type="entry name" value="HemolysinCabind"/>
    <property type="match status" value="2"/>
</dbReference>
<protein>
    <recommendedName>
        <fullName evidence="3">Calcium-binding protein</fullName>
    </recommendedName>
</protein>
<dbReference type="Gene3D" id="2.150.10.10">
    <property type="entry name" value="Serralysin-like metalloprotease, C-terminal"/>
    <property type="match status" value="1"/>
</dbReference>
<evidence type="ECO:0000313" key="2">
    <source>
        <dbReference type="Proteomes" id="UP001431775"/>
    </source>
</evidence>
<accession>A0ABT6Q719</accession>
<dbReference type="PRINTS" id="PR00313">
    <property type="entry name" value="CABNDNGRPT"/>
</dbReference>
<proteinExistence type="predicted"/>
<organism evidence="1 2">
    <name type="scientific">Commensalibacter nepenthis</name>
    <dbReference type="NCBI Taxonomy" id="3043872"/>
    <lineage>
        <taxon>Bacteria</taxon>
        <taxon>Pseudomonadati</taxon>
        <taxon>Pseudomonadota</taxon>
        <taxon>Alphaproteobacteria</taxon>
        <taxon>Acetobacterales</taxon>
        <taxon>Acetobacteraceae</taxon>
    </lineage>
</organism>
<gene>
    <name evidence="1" type="ORF">QJV33_04575</name>
</gene>
<dbReference type="InterPro" id="IPR011049">
    <property type="entry name" value="Serralysin-like_metalloprot_C"/>
</dbReference>